<protein>
    <recommendedName>
        <fullName evidence="2">RING-type E3 ubiquitin transferase</fullName>
        <ecNumber evidence="2">2.3.2.27</ecNumber>
    </recommendedName>
</protein>
<evidence type="ECO:0000256" key="3">
    <source>
        <dbReference type="ARBA" id="ARBA00022679"/>
    </source>
</evidence>
<dbReference type="EnsemblPlants" id="OB03G33480.1">
    <property type="protein sequence ID" value="OB03G33480.1"/>
    <property type="gene ID" value="OB03G33480"/>
</dbReference>
<dbReference type="PROSITE" id="PS50089">
    <property type="entry name" value="ZF_RING_2"/>
    <property type="match status" value="1"/>
</dbReference>
<evidence type="ECO:0000256" key="5">
    <source>
        <dbReference type="ARBA" id="ARBA00022771"/>
    </source>
</evidence>
<dbReference type="AlphaFoldDB" id="J3LQM2"/>
<dbReference type="HOGENOM" id="CLU_081123_3_0_1"/>
<organism evidence="11">
    <name type="scientific">Oryza brachyantha</name>
    <name type="common">malo sina</name>
    <dbReference type="NCBI Taxonomy" id="4533"/>
    <lineage>
        <taxon>Eukaryota</taxon>
        <taxon>Viridiplantae</taxon>
        <taxon>Streptophyta</taxon>
        <taxon>Embryophyta</taxon>
        <taxon>Tracheophyta</taxon>
        <taxon>Spermatophyta</taxon>
        <taxon>Magnoliopsida</taxon>
        <taxon>Liliopsida</taxon>
        <taxon>Poales</taxon>
        <taxon>Poaceae</taxon>
        <taxon>BOP clade</taxon>
        <taxon>Oryzoideae</taxon>
        <taxon>Oryzeae</taxon>
        <taxon>Oryzinae</taxon>
        <taxon>Oryza</taxon>
    </lineage>
</organism>
<evidence type="ECO:0000256" key="7">
    <source>
        <dbReference type="ARBA" id="ARBA00022833"/>
    </source>
</evidence>
<dbReference type="SMART" id="SM00184">
    <property type="entry name" value="RING"/>
    <property type="match status" value="1"/>
</dbReference>
<reference evidence="11" key="1">
    <citation type="journal article" date="2013" name="Nat. Commun.">
        <title>Whole-genome sequencing of Oryza brachyantha reveals mechanisms underlying Oryza genome evolution.</title>
        <authorList>
            <person name="Chen J."/>
            <person name="Huang Q."/>
            <person name="Gao D."/>
            <person name="Wang J."/>
            <person name="Lang Y."/>
            <person name="Liu T."/>
            <person name="Li B."/>
            <person name="Bai Z."/>
            <person name="Luis Goicoechea J."/>
            <person name="Liang C."/>
            <person name="Chen C."/>
            <person name="Zhang W."/>
            <person name="Sun S."/>
            <person name="Liao Y."/>
            <person name="Zhang X."/>
            <person name="Yang L."/>
            <person name="Song C."/>
            <person name="Wang M."/>
            <person name="Shi J."/>
            <person name="Liu G."/>
            <person name="Liu J."/>
            <person name="Zhou H."/>
            <person name="Zhou W."/>
            <person name="Yu Q."/>
            <person name="An N."/>
            <person name="Chen Y."/>
            <person name="Cai Q."/>
            <person name="Wang B."/>
            <person name="Liu B."/>
            <person name="Min J."/>
            <person name="Huang Y."/>
            <person name="Wu H."/>
            <person name="Li Z."/>
            <person name="Zhang Y."/>
            <person name="Yin Y."/>
            <person name="Song W."/>
            <person name="Jiang J."/>
            <person name="Jackson S.A."/>
            <person name="Wing R.A."/>
            <person name="Wang J."/>
            <person name="Chen M."/>
        </authorList>
    </citation>
    <scope>NUCLEOTIDE SEQUENCE [LARGE SCALE GENOMIC DNA]</scope>
    <source>
        <strain evidence="11">cv. IRGC 101232</strain>
    </source>
</reference>
<evidence type="ECO:0000256" key="1">
    <source>
        <dbReference type="ARBA" id="ARBA00000900"/>
    </source>
</evidence>
<keyword evidence="3" id="KW-0808">Transferase</keyword>
<evidence type="ECO:0000256" key="8">
    <source>
        <dbReference type="PROSITE-ProRule" id="PRU00175"/>
    </source>
</evidence>
<evidence type="ECO:0000256" key="6">
    <source>
        <dbReference type="ARBA" id="ARBA00022786"/>
    </source>
</evidence>
<keyword evidence="4" id="KW-0479">Metal-binding</keyword>
<evidence type="ECO:0000256" key="9">
    <source>
        <dbReference type="SAM" id="MobiDB-lite"/>
    </source>
</evidence>
<dbReference type="FunFam" id="3.30.40.10:FF:000588">
    <property type="entry name" value="RING/U-box superfamily protein"/>
    <property type="match status" value="1"/>
</dbReference>
<dbReference type="SUPFAM" id="SSF57850">
    <property type="entry name" value="RING/U-box"/>
    <property type="match status" value="1"/>
</dbReference>
<feature type="domain" description="RING-type" evidence="10">
    <location>
        <begin position="182"/>
        <end position="222"/>
    </location>
</feature>
<dbReference type="PANTHER" id="PTHR46463">
    <property type="entry name" value="ZINC FINGER, RING/FYVE/PHD-TYPE"/>
    <property type="match status" value="1"/>
</dbReference>
<sequence>MATRTVLADSGADREAPAANELRCCWNKVLGEEMGSVLCCLVDDGRRDGCFCLPWPLFNAGHSTGFIGHQRGDSRVAPEQGRISLTAPTQQESMDTFRCPPMPLHYDDPQFSHQTEHQPLVGHDKASTTSDESGSLEESKNVDSISNSIAVKDNESSVKYHSGGLDIAEAQVNDPVDFEDECPICLEEYHYENPKITLQCNHNYHLGCIYEWMERSQTCPVCAKVMLFQEDARS</sequence>
<keyword evidence="6" id="KW-0833">Ubl conjugation pathway</keyword>
<dbReference type="EC" id="2.3.2.27" evidence="2"/>
<keyword evidence="5 8" id="KW-0863">Zinc-finger</keyword>
<dbReference type="InterPro" id="IPR013083">
    <property type="entry name" value="Znf_RING/FYVE/PHD"/>
</dbReference>
<proteinExistence type="predicted"/>
<accession>J3LQM2</accession>
<dbReference type="Proteomes" id="UP000006038">
    <property type="component" value="Chromosome 3"/>
</dbReference>
<evidence type="ECO:0000259" key="10">
    <source>
        <dbReference type="PROSITE" id="PS50089"/>
    </source>
</evidence>
<evidence type="ECO:0000256" key="4">
    <source>
        <dbReference type="ARBA" id="ARBA00022723"/>
    </source>
</evidence>
<dbReference type="Gene3D" id="3.30.40.10">
    <property type="entry name" value="Zinc/RING finger domain, C3HC4 (zinc finger)"/>
    <property type="match status" value="1"/>
</dbReference>
<keyword evidence="12" id="KW-1185">Reference proteome</keyword>
<evidence type="ECO:0000256" key="2">
    <source>
        <dbReference type="ARBA" id="ARBA00012483"/>
    </source>
</evidence>
<dbReference type="Gramene" id="OB03G33480.1">
    <property type="protein sequence ID" value="OB03G33480.1"/>
    <property type="gene ID" value="OB03G33480"/>
</dbReference>
<dbReference type="GO" id="GO:0008270">
    <property type="term" value="F:zinc ion binding"/>
    <property type="evidence" value="ECO:0007669"/>
    <property type="project" value="UniProtKB-KW"/>
</dbReference>
<dbReference type="GO" id="GO:0061630">
    <property type="term" value="F:ubiquitin protein ligase activity"/>
    <property type="evidence" value="ECO:0007669"/>
    <property type="project" value="UniProtKB-EC"/>
</dbReference>
<dbReference type="Pfam" id="PF13639">
    <property type="entry name" value="zf-RING_2"/>
    <property type="match status" value="1"/>
</dbReference>
<name>J3LQM2_ORYBR</name>
<dbReference type="eggNOG" id="KOG0800">
    <property type="taxonomic scope" value="Eukaryota"/>
</dbReference>
<feature type="compositionally biased region" description="Basic and acidic residues" evidence="9">
    <location>
        <begin position="107"/>
        <end position="126"/>
    </location>
</feature>
<dbReference type="OMA" id="TLQCNHN"/>
<dbReference type="InterPro" id="IPR001841">
    <property type="entry name" value="Znf_RING"/>
</dbReference>
<evidence type="ECO:0000313" key="12">
    <source>
        <dbReference type="Proteomes" id="UP000006038"/>
    </source>
</evidence>
<comment type="catalytic activity">
    <reaction evidence="1">
        <text>S-ubiquitinyl-[E2 ubiquitin-conjugating enzyme]-L-cysteine + [acceptor protein]-L-lysine = [E2 ubiquitin-conjugating enzyme]-L-cysteine + N(6)-ubiquitinyl-[acceptor protein]-L-lysine.</text>
        <dbReference type="EC" id="2.3.2.27"/>
    </reaction>
</comment>
<dbReference type="PANTHER" id="PTHR46463:SF73">
    <property type="entry name" value="OS03G0598700 PROTEIN"/>
    <property type="match status" value="1"/>
</dbReference>
<reference evidence="11" key="2">
    <citation type="submission" date="2013-04" db="UniProtKB">
        <authorList>
            <consortium name="EnsemblPlants"/>
        </authorList>
    </citation>
    <scope>IDENTIFICATION</scope>
</reference>
<keyword evidence="7" id="KW-0862">Zinc</keyword>
<feature type="region of interest" description="Disordered" evidence="9">
    <location>
        <begin position="107"/>
        <end position="148"/>
    </location>
</feature>
<evidence type="ECO:0000313" key="11">
    <source>
        <dbReference type="EnsemblPlants" id="OB03G33480.1"/>
    </source>
</evidence>